<dbReference type="InterPro" id="IPR036390">
    <property type="entry name" value="WH_DNA-bd_sf"/>
</dbReference>
<dbReference type="InterPro" id="IPR000835">
    <property type="entry name" value="HTH_MarR-typ"/>
</dbReference>
<dbReference type="KEGG" id="ntr:B0W44_08790"/>
<dbReference type="Proteomes" id="UP000188603">
    <property type="component" value="Chromosome"/>
</dbReference>
<name>A0A1U9K785_9BACL</name>
<reference evidence="3 4" key="1">
    <citation type="journal article" date="2015" name="Int. J. Syst. Evol. Microbiol.">
        <title>Novibacillus thermophilus gen. nov., sp. nov., a Gram-staining-negative and moderately thermophilic member of the family Thermoactinomycetaceae.</title>
        <authorList>
            <person name="Yang G."/>
            <person name="Chen J."/>
            <person name="Zhou S."/>
        </authorList>
    </citation>
    <scope>NUCLEOTIDE SEQUENCE [LARGE SCALE GENOMIC DNA]</scope>
    <source>
        <strain evidence="3 4">SG-1</strain>
    </source>
</reference>
<dbReference type="PANTHER" id="PTHR33164">
    <property type="entry name" value="TRANSCRIPTIONAL REGULATOR, MARR FAMILY"/>
    <property type="match status" value="1"/>
</dbReference>
<dbReference type="EMBL" id="CP019699">
    <property type="protein sequence ID" value="AQS55873.1"/>
    <property type="molecule type" value="Genomic_DNA"/>
</dbReference>
<keyword evidence="4" id="KW-1185">Reference proteome</keyword>
<dbReference type="InterPro" id="IPR039422">
    <property type="entry name" value="MarR/SlyA-like"/>
</dbReference>
<dbReference type="PRINTS" id="PR00598">
    <property type="entry name" value="HTHMARR"/>
</dbReference>
<accession>A0A1U9K785</accession>
<gene>
    <name evidence="3" type="ORF">B0W44_08790</name>
</gene>
<feature type="domain" description="HTH marR-type" evidence="2">
    <location>
        <begin position="1"/>
        <end position="141"/>
    </location>
</feature>
<organism evidence="3 4">
    <name type="scientific">Novibacillus thermophilus</name>
    <dbReference type="NCBI Taxonomy" id="1471761"/>
    <lineage>
        <taxon>Bacteria</taxon>
        <taxon>Bacillati</taxon>
        <taxon>Bacillota</taxon>
        <taxon>Bacilli</taxon>
        <taxon>Bacillales</taxon>
        <taxon>Thermoactinomycetaceae</taxon>
        <taxon>Novibacillus</taxon>
    </lineage>
</organism>
<dbReference type="OrthoDB" id="3254893at2"/>
<dbReference type="PANTHER" id="PTHR33164:SF43">
    <property type="entry name" value="HTH-TYPE TRANSCRIPTIONAL REPRESSOR YETL"/>
    <property type="match status" value="1"/>
</dbReference>
<protein>
    <recommendedName>
        <fullName evidence="2">HTH marR-type domain-containing protein</fullName>
    </recommendedName>
</protein>
<evidence type="ECO:0000259" key="2">
    <source>
        <dbReference type="PROSITE" id="PS50995"/>
    </source>
</evidence>
<dbReference type="Gene3D" id="1.10.10.10">
    <property type="entry name" value="Winged helix-like DNA-binding domain superfamily/Winged helix DNA-binding domain"/>
    <property type="match status" value="1"/>
</dbReference>
<dbReference type="GO" id="GO:0003677">
    <property type="term" value="F:DNA binding"/>
    <property type="evidence" value="ECO:0007669"/>
    <property type="project" value="UniProtKB-KW"/>
</dbReference>
<dbReference type="SUPFAM" id="SSF46785">
    <property type="entry name" value="Winged helix' DNA-binding domain"/>
    <property type="match status" value="1"/>
</dbReference>
<dbReference type="AlphaFoldDB" id="A0A1U9K785"/>
<sequence>MDKRELQDLIDRFDEFAFTVARKIVAVTKEQIGGGLTSDQHLTMRYIKKYGPCTSSQLADVFYVNKSAITAIINRLSDKGYIERVPDTRDRRVIHLQLTDRGREVVTEGEERVRKIVGLYLSRLEENEIATFLRTFEKLANIVKHS</sequence>
<evidence type="ECO:0000256" key="1">
    <source>
        <dbReference type="ARBA" id="ARBA00023125"/>
    </source>
</evidence>
<dbReference type="PROSITE" id="PS50995">
    <property type="entry name" value="HTH_MARR_2"/>
    <property type="match status" value="1"/>
</dbReference>
<dbReference type="RefSeq" id="WP_077719736.1">
    <property type="nucleotide sequence ID" value="NZ_CP019699.1"/>
</dbReference>
<proteinExistence type="predicted"/>
<dbReference type="GO" id="GO:0003700">
    <property type="term" value="F:DNA-binding transcription factor activity"/>
    <property type="evidence" value="ECO:0007669"/>
    <property type="project" value="InterPro"/>
</dbReference>
<dbReference type="Pfam" id="PF01047">
    <property type="entry name" value="MarR"/>
    <property type="match status" value="1"/>
</dbReference>
<dbReference type="InterPro" id="IPR036388">
    <property type="entry name" value="WH-like_DNA-bd_sf"/>
</dbReference>
<dbReference type="GO" id="GO:0006950">
    <property type="term" value="P:response to stress"/>
    <property type="evidence" value="ECO:0007669"/>
    <property type="project" value="TreeGrafter"/>
</dbReference>
<evidence type="ECO:0000313" key="4">
    <source>
        <dbReference type="Proteomes" id="UP000188603"/>
    </source>
</evidence>
<dbReference type="SMART" id="SM00347">
    <property type="entry name" value="HTH_MARR"/>
    <property type="match status" value="1"/>
</dbReference>
<keyword evidence="1" id="KW-0238">DNA-binding</keyword>
<evidence type="ECO:0000313" key="3">
    <source>
        <dbReference type="EMBL" id="AQS55873.1"/>
    </source>
</evidence>
<dbReference type="STRING" id="1471761.B0W44_08790"/>